<reference evidence="6" key="1">
    <citation type="journal article" date="2020" name="mSystems">
        <title>Genome- and Community-Level Interaction Insights into Carbon Utilization and Element Cycling Functions of Hydrothermarchaeota in Hydrothermal Sediment.</title>
        <authorList>
            <person name="Zhou Z."/>
            <person name="Liu Y."/>
            <person name="Xu W."/>
            <person name="Pan J."/>
            <person name="Luo Z.H."/>
            <person name="Li M."/>
        </authorList>
    </citation>
    <scope>NUCLEOTIDE SEQUENCE [LARGE SCALE GENOMIC DNA]</scope>
    <source>
        <strain evidence="6">SpSt-776</strain>
    </source>
</reference>
<dbReference type="EMBL" id="DTHB01000043">
    <property type="protein sequence ID" value="HGB14805.1"/>
    <property type="molecule type" value="Genomic_DNA"/>
</dbReference>
<sequence>MGSIAENLAAVKKRLEAAAHRVGREPEDVRLVAVSKSVPVELLKEAVAAGQRIFGENYLQEARPKIAALGAGLSWHFVGHLQTKKAKAVVELFDLIHSVDRLKLAQALEQAAAALNKVQDILLQVNLAGEETKSGASPGEVAGLLEEISKLQHLRVLGLMTMPPWFPDPEQVRPYFRALRELRDRLQDLRLVDNPLSELSMGMSHDFETAVEEGATLVRVGTAIFGKRGS</sequence>
<protein>
    <recommendedName>
        <fullName evidence="2">Pyridoxal phosphate homeostasis protein</fullName>
        <shortName evidence="2">PLP homeostasis protein</shortName>
    </recommendedName>
</protein>
<evidence type="ECO:0000256" key="2">
    <source>
        <dbReference type="HAMAP-Rule" id="MF_02087"/>
    </source>
</evidence>
<comment type="cofactor">
    <cofactor evidence="3">
        <name>pyridoxal 5'-phosphate</name>
        <dbReference type="ChEBI" id="CHEBI:597326"/>
    </cofactor>
</comment>
<dbReference type="InterPro" id="IPR011078">
    <property type="entry name" value="PyrdxlP_homeostasis"/>
</dbReference>
<dbReference type="Gene3D" id="3.20.20.10">
    <property type="entry name" value="Alanine racemase"/>
    <property type="match status" value="1"/>
</dbReference>
<organism evidence="6">
    <name type="scientific">Desulfobacca acetoxidans</name>
    <dbReference type="NCBI Taxonomy" id="60893"/>
    <lineage>
        <taxon>Bacteria</taxon>
        <taxon>Pseudomonadati</taxon>
        <taxon>Thermodesulfobacteriota</taxon>
        <taxon>Desulfobaccia</taxon>
        <taxon>Desulfobaccales</taxon>
        <taxon>Desulfobaccaceae</taxon>
        <taxon>Desulfobacca</taxon>
    </lineage>
</organism>
<evidence type="ECO:0000256" key="1">
    <source>
        <dbReference type="ARBA" id="ARBA00022898"/>
    </source>
</evidence>
<dbReference type="InterPro" id="IPR029066">
    <property type="entry name" value="PLP-binding_barrel"/>
</dbReference>
<dbReference type="AlphaFoldDB" id="A0A7C3SKS8"/>
<dbReference type="PANTHER" id="PTHR10146">
    <property type="entry name" value="PROLINE SYNTHETASE CO-TRANSCRIBED BACTERIAL HOMOLOG PROTEIN"/>
    <property type="match status" value="1"/>
</dbReference>
<evidence type="ECO:0000256" key="3">
    <source>
        <dbReference type="PIRSR" id="PIRSR004848-1"/>
    </source>
</evidence>
<keyword evidence="1 2" id="KW-0663">Pyridoxal phosphate</keyword>
<dbReference type="NCBIfam" id="TIGR00044">
    <property type="entry name" value="YggS family pyridoxal phosphate-dependent enzyme"/>
    <property type="match status" value="1"/>
</dbReference>
<dbReference type="PIRSF" id="PIRSF004848">
    <property type="entry name" value="YBL036c_PLPDEIII"/>
    <property type="match status" value="1"/>
</dbReference>
<dbReference type="InterPro" id="IPR001608">
    <property type="entry name" value="Ala_racemase_N"/>
</dbReference>
<dbReference type="PROSITE" id="PS01211">
    <property type="entry name" value="UPF0001"/>
    <property type="match status" value="1"/>
</dbReference>
<dbReference type="SUPFAM" id="SSF51419">
    <property type="entry name" value="PLP-binding barrel"/>
    <property type="match status" value="1"/>
</dbReference>
<comment type="function">
    <text evidence="2">Pyridoxal 5'-phosphate (PLP)-binding protein, which is involved in PLP homeostasis.</text>
</comment>
<comment type="caution">
    <text evidence="6">The sequence shown here is derived from an EMBL/GenBank/DDBJ whole genome shotgun (WGS) entry which is preliminary data.</text>
</comment>
<feature type="domain" description="Alanine racemase N-terminal" evidence="5">
    <location>
        <begin position="7"/>
        <end position="227"/>
    </location>
</feature>
<dbReference type="GO" id="GO:0030170">
    <property type="term" value="F:pyridoxal phosphate binding"/>
    <property type="evidence" value="ECO:0007669"/>
    <property type="project" value="UniProtKB-UniRule"/>
</dbReference>
<evidence type="ECO:0000313" key="6">
    <source>
        <dbReference type="EMBL" id="HGB14805.1"/>
    </source>
</evidence>
<dbReference type="HAMAP" id="MF_02087">
    <property type="entry name" value="PLP_homeostasis"/>
    <property type="match status" value="1"/>
</dbReference>
<evidence type="ECO:0000259" key="5">
    <source>
        <dbReference type="Pfam" id="PF01168"/>
    </source>
</evidence>
<gene>
    <name evidence="6" type="ORF">ENV62_06175</name>
</gene>
<name>A0A7C3SKS8_9BACT</name>
<comment type="similarity">
    <text evidence="2 4">Belongs to the pyridoxal phosphate-binding protein YggS/PROSC family.</text>
</comment>
<proteinExistence type="inferred from homology"/>
<dbReference type="FunFam" id="3.20.20.10:FF:000018">
    <property type="entry name" value="Pyridoxal phosphate homeostasis protein"/>
    <property type="match status" value="1"/>
</dbReference>
<evidence type="ECO:0000256" key="4">
    <source>
        <dbReference type="RuleBase" id="RU004514"/>
    </source>
</evidence>
<dbReference type="PANTHER" id="PTHR10146:SF14">
    <property type="entry name" value="PYRIDOXAL PHOSPHATE HOMEOSTASIS PROTEIN"/>
    <property type="match status" value="1"/>
</dbReference>
<feature type="modified residue" description="N6-(pyridoxal phosphate)lysine" evidence="2 3">
    <location>
        <position position="36"/>
    </location>
</feature>
<dbReference type="Pfam" id="PF01168">
    <property type="entry name" value="Ala_racemase_N"/>
    <property type="match status" value="1"/>
</dbReference>
<dbReference type="CDD" id="cd00635">
    <property type="entry name" value="PLPDE_III_YBL036c_like"/>
    <property type="match status" value="1"/>
</dbReference>
<accession>A0A7C3SKS8</accession>